<name>A0ACC0B665_CATRO</name>
<dbReference type="Proteomes" id="UP001060085">
    <property type="component" value="Linkage Group LG04"/>
</dbReference>
<comment type="caution">
    <text evidence="1">The sequence shown here is derived from an EMBL/GenBank/DDBJ whole genome shotgun (WGS) entry which is preliminary data.</text>
</comment>
<gene>
    <name evidence="1" type="ORF">M9H77_17993</name>
</gene>
<sequence>MEPITDGKNRLYDAVTDAYLRKRNRRMFFVGNKATDGSLWRMREHHSWGRVRKGGSESMNRRGGVLESRASTSMFFATADAVDEDVEGSAFIVAPTRGIIGGNGIALPSGNLYTPPFDVCEAPPSTCSGRTS</sequence>
<accession>A0ACC0B665</accession>
<evidence type="ECO:0000313" key="1">
    <source>
        <dbReference type="EMBL" id="KAI5668140.1"/>
    </source>
</evidence>
<evidence type="ECO:0000313" key="2">
    <source>
        <dbReference type="Proteomes" id="UP001060085"/>
    </source>
</evidence>
<dbReference type="EMBL" id="CM044704">
    <property type="protein sequence ID" value="KAI5668140.1"/>
    <property type="molecule type" value="Genomic_DNA"/>
</dbReference>
<organism evidence="1 2">
    <name type="scientific">Catharanthus roseus</name>
    <name type="common">Madagascar periwinkle</name>
    <name type="synonym">Vinca rosea</name>
    <dbReference type="NCBI Taxonomy" id="4058"/>
    <lineage>
        <taxon>Eukaryota</taxon>
        <taxon>Viridiplantae</taxon>
        <taxon>Streptophyta</taxon>
        <taxon>Embryophyta</taxon>
        <taxon>Tracheophyta</taxon>
        <taxon>Spermatophyta</taxon>
        <taxon>Magnoliopsida</taxon>
        <taxon>eudicotyledons</taxon>
        <taxon>Gunneridae</taxon>
        <taxon>Pentapetalae</taxon>
        <taxon>asterids</taxon>
        <taxon>lamiids</taxon>
        <taxon>Gentianales</taxon>
        <taxon>Apocynaceae</taxon>
        <taxon>Rauvolfioideae</taxon>
        <taxon>Vinceae</taxon>
        <taxon>Catharanthinae</taxon>
        <taxon>Catharanthus</taxon>
    </lineage>
</organism>
<protein>
    <submittedName>
        <fullName evidence="1">Uncharacterized protein</fullName>
    </submittedName>
</protein>
<keyword evidence="2" id="KW-1185">Reference proteome</keyword>
<reference evidence="2" key="1">
    <citation type="journal article" date="2023" name="Nat. Plants">
        <title>Single-cell RNA sequencing provides a high-resolution roadmap for understanding the multicellular compartmentation of specialized metabolism.</title>
        <authorList>
            <person name="Sun S."/>
            <person name="Shen X."/>
            <person name="Li Y."/>
            <person name="Li Y."/>
            <person name="Wang S."/>
            <person name="Li R."/>
            <person name="Zhang H."/>
            <person name="Shen G."/>
            <person name="Guo B."/>
            <person name="Wei J."/>
            <person name="Xu J."/>
            <person name="St-Pierre B."/>
            <person name="Chen S."/>
            <person name="Sun C."/>
        </authorList>
    </citation>
    <scope>NUCLEOTIDE SEQUENCE [LARGE SCALE GENOMIC DNA]</scope>
</reference>
<proteinExistence type="predicted"/>